<dbReference type="RefSeq" id="WP_119933520.1">
    <property type="nucleotide sequence ID" value="NZ_JAAVUN010000011.1"/>
</dbReference>
<evidence type="ECO:0000313" key="6">
    <source>
        <dbReference type="EMBL" id="NKE09663.1"/>
    </source>
</evidence>
<dbReference type="PANTHER" id="PTHR10429">
    <property type="entry name" value="DNA-3-METHYLADENINE GLYCOSYLASE"/>
    <property type="match status" value="1"/>
</dbReference>
<gene>
    <name evidence="6" type="ORF">GTW58_06885</name>
</gene>
<dbReference type="CDD" id="cd00540">
    <property type="entry name" value="AAG"/>
    <property type="match status" value="1"/>
</dbReference>
<dbReference type="InterPro" id="IPR003180">
    <property type="entry name" value="MPG"/>
</dbReference>
<dbReference type="NCBIfam" id="NF002003">
    <property type="entry name" value="PRK00802.1-3"/>
    <property type="match status" value="1"/>
</dbReference>
<accession>A0A846TMJ1</accession>
<dbReference type="SUPFAM" id="SSF50486">
    <property type="entry name" value="FMT C-terminal domain-like"/>
    <property type="match status" value="1"/>
</dbReference>
<evidence type="ECO:0000256" key="1">
    <source>
        <dbReference type="ARBA" id="ARBA00009232"/>
    </source>
</evidence>
<evidence type="ECO:0000256" key="3">
    <source>
        <dbReference type="ARBA" id="ARBA00022801"/>
    </source>
</evidence>
<proteinExistence type="inferred from homology"/>
<evidence type="ECO:0000256" key="5">
    <source>
        <dbReference type="HAMAP-Rule" id="MF_00527"/>
    </source>
</evidence>
<dbReference type="Pfam" id="PF02245">
    <property type="entry name" value="Pur_DNA_glyco"/>
    <property type="match status" value="1"/>
</dbReference>
<dbReference type="NCBIfam" id="TIGR00567">
    <property type="entry name" value="3mg"/>
    <property type="match status" value="1"/>
</dbReference>
<dbReference type="AlphaFoldDB" id="A0A846TMJ1"/>
<evidence type="ECO:0000256" key="4">
    <source>
        <dbReference type="ARBA" id="ARBA00023204"/>
    </source>
</evidence>
<keyword evidence="4 5" id="KW-0234">DNA repair</keyword>
<dbReference type="InterPro" id="IPR011034">
    <property type="entry name" value="Formyl_transferase-like_C_sf"/>
</dbReference>
<keyword evidence="6" id="KW-0326">Glycosidase</keyword>
<keyword evidence="3 5" id="KW-0378">Hydrolase</keyword>
<keyword evidence="2 5" id="KW-0227">DNA damage</keyword>
<dbReference type="Proteomes" id="UP000521379">
    <property type="component" value="Unassembled WGS sequence"/>
</dbReference>
<evidence type="ECO:0000313" key="7">
    <source>
        <dbReference type="Proteomes" id="UP000521379"/>
    </source>
</evidence>
<organism evidence="6 7">
    <name type="scientific">Kocuria subflava</name>
    <dbReference type="NCBI Taxonomy" id="1736139"/>
    <lineage>
        <taxon>Bacteria</taxon>
        <taxon>Bacillati</taxon>
        <taxon>Actinomycetota</taxon>
        <taxon>Actinomycetes</taxon>
        <taxon>Micrococcales</taxon>
        <taxon>Micrococcaceae</taxon>
        <taxon>Kocuria</taxon>
    </lineage>
</organism>
<dbReference type="GO" id="GO:0003677">
    <property type="term" value="F:DNA binding"/>
    <property type="evidence" value="ECO:0007669"/>
    <property type="project" value="InterPro"/>
</dbReference>
<dbReference type="InterPro" id="IPR036995">
    <property type="entry name" value="MPG_sf"/>
</dbReference>
<dbReference type="HAMAP" id="MF_00527">
    <property type="entry name" value="3MGH"/>
    <property type="match status" value="1"/>
</dbReference>
<sequence length="224" mass="23212">MPEGRAELDPAVLELLSAPAPQVAPRLLGAVLSTTGAEGRVALRITEVEAYGGPADSDLPDPGAHTYRGQTARNSSMFAAPGHIYVYFTYGMHHAVNLVCRPVGSAGGCLIRAGEVIHGQELARRRRAARRSTAVADVALARGPGNVAQALGLTLDHDAAPLTADPQEPGVHLELGEAVEAVTVTARTGVSGPGGDGESFPWRFAVTGDPTVSPYRAAAPRKGR</sequence>
<dbReference type="GO" id="GO:0003905">
    <property type="term" value="F:alkylbase DNA N-glycosylase activity"/>
    <property type="evidence" value="ECO:0007669"/>
    <property type="project" value="InterPro"/>
</dbReference>
<protein>
    <recommendedName>
        <fullName evidence="5">Putative 3-methyladenine DNA glycosylase</fullName>
        <ecNumber evidence="5">3.2.2.-</ecNumber>
    </recommendedName>
</protein>
<dbReference type="EMBL" id="JAAVUN010000011">
    <property type="protein sequence ID" value="NKE09663.1"/>
    <property type="molecule type" value="Genomic_DNA"/>
</dbReference>
<evidence type="ECO:0000256" key="2">
    <source>
        <dbReference type="ARBA" id="ARBA00022763"/>
    </source>
</evidence>
<comment type="similarity">
    <text evidence="1 5">Belongs to the DNA glycosylase MPG family.</text>
</comment>
<dbReference type="PANTHER" id="PTHR10429:SF0">
    <property type="entry name" value="DNA-3-METHYLADENINE GLYCOSYLASE"/>
    <property type="match status" value="1"/>
</dbReference>
<comment type="caution">
    <text evidence="6">The sequence shown here is derived from an EMBL/GenBank/DDBJ whole genome shotgun (WGS) entry which is preliminary data.</text>
</comment>
<name>A0A846TMJ1_9MICC</name>
<keyword evidence="7" id="KW-1185">Reference proteome</keyword>
<reference evidence="6 7" key="1">
    <citation type="submission" date="2020-02" db="EMBL/GenBank/DDBJ databases">
        <authorList>
            <person name="Sun Q."/>
        </authorList>
    </citation>
    <scope>NUCLEOTIDE SEQUENCE [LARGE SCALE GENOMIC DNA]</scope>
    <source>
        <strain evidence="6 7">YIM 13062</strain>
    </source>
</reference>
<dbReference type="Gene3D" id="3.10.300.10">
    <property type="entry name" value="Methylpurine-DNA glycosylase (MPG)"/>
    <property type="match status" value="1"/>
</dbReference>
<dbReference type="GO" id="GO:0006284">
    <property type="term" value="P:base-excision repair"/>
    <property type="evidence" value="ECO:0007669"/>
    <property type="project" value="InterPro"/>
</dbReference>
<dbReference type="EC" id="3.2.2.-" evidence="5"/>